<name>K7RR71_ACIA4</name>
<dbReference type="KEGG" id="pbo:PACID_09710"/>
<evidence type="ECO:0000256" key="2">
    <source>
        <dbReference type="ARBA" id="ARBA00006920"/>
    </source>
</evidence>
<evidence type="ECO:0000256" key="3">
    <source>
        <dbReference type="ARBA" id="ARBA00022448"/>
    </source>
</evidence>
<dbReference type="AlphaFoldDB" id="K7RR71"/>
<evidence type="ECO:0000313" key="15">
    <source>
        <dbReference type="Proteomes" id="UP000000214"/>
    </source>
</evidence>
<evidence type="ECO:0000256" key="8">
    <source>
        <dbReference type="ARBA" id="ARBA00022989"/>
    </source>
</evidence>
<dbReference type="STRING" id="1171373.PACID_09710"/>
<keyword evidence="7" id="KW-0630">Potassium</keyword>
<evidence type="ECO:0000256" key="4">
    <source>
        <dbReference type="ARBA" id="ARBA00022538"/>
    </source>
</evidence>
<dbReference type="GO" id="GO:0016020">
    <property type="term" value="C:membrane"/>
    <property type="evidence" value="ECO:0007669"/>
    <property type="project" value="UniProtKB-SubCell"/>
</dbReference>
<dbReference type="Proteomes" id="UP000000214">
    <property type="component" value="Chromosome"/>
</dbReference>
<keyword evidence="5 13" id="KW-0812">Transmembrane</keyword>
<evidence type="ECO:0000313" key="14">
    <source>
        <dbReference type="EMBL" id="AFV88806.1"/>
    </source>
</evidence>
<reference evidence="14 15" key="1">
    <citation type="journal article" date="2012" name="BMC Genomics">
        <title>The genome sequence of Propionibacterium acidipropionici provides insights into its biotechnological and industrial potential.</title>
        <authorList>
            <person name="Parizzi L.P."/>
            <person name="Grassi M.C."/>
            <person name="Llerena L.A."/>
            <person name="Carazzolle M.F."/>
            <person name="Queiroz V.L."/>
            <person name="Lunardi I."/>
            <person name="Zeidler A.F."/>
            <person name="Teixeira P.J."/>
            <person name="Mieczkowski P."/>
            <person name="Rincones J."/>
            <person name="Pereira G.A."/>
        </authorList>
    </citation>
    <scope>NUCLEOTIDE SEQUENCE [LARGE SCALE GENOMIC DNA]</scope>
    <source>
        <strain evidence="15">ATCC 4875 / DSM 20272 / JCM 6432 / NBRC 12425 / NCIMB 8070</strain>
    </source>
</reference>
<feature type="transmembrane region" description="Helical" evidence="13">
    <location>
        <begin position="93"/>
        <end position="115"/>
    </location>
</feature>
<dbReference type="RefSeq" id="WP_015069717.1">
    <property type="nucleotide sequence ID" value="NC_019395.1"/>
</dbReference>
<keyword evidence="4" id="KW-0633">Potassium transport</keyword>
<gene>
    <name evidence="14" type="ordered locus">PACID_09710</name>
</gene>
<evidence type="ECO:0000256" key="12">
    <source>
        <dbReference type="ARBA" id="ARBA00034430"/>
    </source>
</evidence>
<organism evidence="14 15">
    <name type="scientific">Acidipropionibacterium acidipropionici (strain ATCC 4875 / DSM 20272 / JCM 6432 / NBRC 12425 / NCIMB 8070 / 4)</name>
    <name type="common">Propionibacterium acidipropionici</name>
    <dbReference type="NCBI Taxonomy" id="1171373"/>
    <lineage>
        <taxon>Bacteria</taxon>
        <taxon>Bacillati</taxon>
        <taxon>Actinomycetota</taxon>
        <taxon>Actinomycetes</taxon>
        <taxon>Propionibacteriales</taxon>
        <taxon>Propionibacteriaceae</taxon>
        <taxon>Acidipropionibacterium</taxon>
    </lineage>
</organism>
<dbReference type="Pfam" id="PF06736">
    <property type="entry name" value="TMEM175"/>
    <property type="match status" value="1"/>
</dbReference>
<evidence type="ECO:0000256" key="13">
    <source>
        <dbReference type="SAM" id="Phobius"/>
    </source>
</evidence>
<evidence type="ECO:0000256" key="5">
    <source>
        <dbReference type="ARBA" id="ARBA00022692"/>
    </source>
</evidence>
<evidence type="ECO:0008006" key="16">
    <source>
        <dbReference type="Google" id="ProtNLM"/>
    </source>
</evidence>
<comment type="catalytic activity">
    <reaction evidence="12">
        <text>K(+)(in) = K(+)(out)</text>
        <dbReference type="Rhea" id="RHEA:29463"/>
        <dbReference type="ChEBI" id="CHEBI:29103"/>
    </reaction>
</comment>
<accession>K7RR71</accession>
<evidence type="ECO:0000256" key="11">
    <source>
        <dbReference type="ARBA" id="ARBA00023303"/>
    </source>
</evidence>
<keyword evidence="11" id="KW-0407">Ion channel</keyword>
<evidence type="ECO:0000256" key="7">
    <source>
        <dbReference type="ARBA" id="ARBA00022958"/>
    </source>
</evidence>
<dbReference type="HOGENOM" id="CLU_090238_3_1_11"/>
<dbReference type="EMBL" id="CP003493">
    <property type="protein sequence ID" value="AFV88806.1"/>
    <property type="molecule type" value="Genomic_DNA"/>
</dbReference>
<feature type="transmembrane region" description="Helical" evidence="13">
    <location>
        <begin position="162"/>
        <end position="181"/>
    </location>
</feature>
<comment type="subcellular location">
    <subcellularLocation>
        <location evidence="1">Membrane</location>
        <topology evidence="1">Multi-pass membrane protein</topology>
    </subcellularLocation>
</comment>
<feature type="transmembrane region" description="Helical" evidence="13">
    <location>
        <begin position="24"/>
        <end position="44"/>
    </location>
</feature>
<keyword evidence="10 13" id="KW-0472">Membrane</keyword>
<evidence type="ECO:0000256" key="6">
    <source>
        <dbReference type="ARBA" id="ARBA00022826"/>
    </source>
</evidence>
<keyword evidence="9" id="KW-0406">Ion transport</keyword>
<dbReference type="GO" id="GO:0015252">
    <property type="term" value="F:proton channel activity"/>
    <property type="evidence" value="ECO:0007669"/>
    <property type="project" value="InterPro"/>
</dbReference>
<feature type="transmembrane region" description="Helical" evidence="13">
    <location>
        <begin position="64"/>
        <end position="81"/>
    </location>
</feature>
<feature type="transmembrane region" description="Helical" evidence="13">
    <location>
        <begin position="121"/>
        <end position="141"/>
    </location>
</feature>
<protein>
    <recommendedName>
        <fullName evidence="16">DUF1211 domain-containing protein</fullName>
    </recommendedName>
</protein>
<keyword evidence="6" id="KW-0631">Potassium channel</keyword>
<comment type="similarity">
    <text evidence="2">Belongs to the TMEM175 family.</text>
</comment>
<sequence length="213" mass="23016">MHDVTDGDHQPASGRFGRESLERLMTFGDAVVAIAITLIVLPLVDTAMDVDSAAGFFSGHWDTLLAAALSFVVVAVTWHAHRKLFIGASGYNATIFWLEVVWLAAEVFLPVATVLDVLGDGVGRAALGTYIGDLLLIVSTMRFQGVVLERTGLVPRSRGPWWARWHVVVTWCVILVLALTFPGVGGYWMLLALVDALVVRMIGLSSARRGSDG</sequence>
<evidence type="ECO:0000256" key="9">
    <source>
        <dbReference type="ARBA" id="ARBA00023065"/>
    </source>
</evidence>
<dbReference type="eggNOG" id="COG3548">
    <property type="taxonomic scope" value="Bacteria"/>
</dbReference>
<keyword evidence="3" id="KW-0813">Transport</keyword>
<evidence type="ECO:0000256" key="10">
    <source>
        <dbReference type="ARBA" id="ARBA00023136"/>
    </source>
</evidence>
<keyword evidence="8 13" id="KW-1133">Transmembrane helix</keyword>
<proteinExistence type="inferred from homology"/>
<dbReference type="PATRIC" id="fig|1171373.8.peg.980"/>
<evidence type="ECO:0000256" key="1">
    <source>
        <dbReference type="ARBA" id="ARBA00004141"/>
    </source>
</evidence>
<dbReference type="InterPro" id="IPR010617">
    <property type="entry name" value="TMEM175-like"/>
</dbReference>
<dbReference type="GO" id="GO:0005267">
    <property type="term" value="F:potassium channel activity"/>
    <property type="evidence" value="ECO:0007669"/>
    <property type="project" value="UniProtKB-KW"/>
</dbReference>